<evidence type="ECO:0000259" key="1">
    <source>
        <dbReference type="SMART" id="SM01111"/>
    </source>
</evidence>
<feature type="domain" description="Cyanovirin-N" evidence="1">
    <location>
        <begin position="112"/>
        <end position="210"/>
    </location>
</feature>
<reference evidence="2 3" key="1">
    <citation type="submission" date="2019-01" db="EMBL/GenBank/DDBJ databases">
        <title>Genome sequencing of the rare red list fungi Fomitopsis rosea.</title>
        <authorList>
            <person name="Buettner E."/>
            <person name="Kellner H."/>
        </authorList>
    </citation>
    <scope>NUCLEOTIDE SEQUENCE [LARGE SCALE GENOMIC DNA]</scope>
    <source>
        <strain evidence="2 3">DSM 105464</strain>
    </source>
</reference>
<dbReference type="InterPro" id="IPR011058">
    <property type="entry name" value="Cyanovirin-N"/>
</dbReference>
<accession>A0A4Y9Y8R8</accession>
<name>A0A4Y9Y8R8_9APHY</name>
<dbReference type="AlphaFoldDB" id="A0A4Y9Y8R8"/>
<protein>
    <recommendedName>
        <fullName evidence="1">Cyanovirin-N domain-containing protein</fullName>
    </recommendedName>
</protein>
<dbReference type="PANTHER" id="PTHR42076">
    <property type="entry name" value="CYANOVIRIN-N HOMOLOG"/>
    <property type="match status" value="1"/>
</dbReference>
<dbReference type="Pfam" id="PF08881">
    <property type="entry name" value="CVNH"/>
    <property type="match status" value="2"/>
</dbReference>
<sequence>MVFTLTTYDAFLKDNHILVAYCYSKDGSSRRCELDLDKHLGNNDGWFDTTTPDRSHAFSHSARDITYKDGTLRASLRKLSKDYNITTICLDSYVVNANGQLQFCKTPGGEILSSCRAFSLTDSVLSALCLGMDHTWHASSTDLNGHYGVYKGAVVPIGTHFHRDVRNACFQVRGARALLCAEVRVALGKFEHAEVDLSNCVFNREGRLTFVLDLSGGKPFKLD</sequence>
<feature type="domain" description="Cyanovirin-N" evidence="1">
    <location>
        <begin position="2"/>
        <end position="103"/>
    </location>
</feature>
<dbReference type="Proteomes" id="UP000298390">
    <property type="component" value="Unassembled WGS sequence"/>
</dbReference>
<dbReference type="PANTHER" id="PTHR42076:SF1">
    <property type="entry name" value="CYANOVIRIN-N DOMAIN-CONTAINING PROTEIN"/>
    <property type="match status" value="1"/>
</dbReference>
<dbReference type="STRING" id="34475.A0A4Y9Y8R8"/>
<dbReference type="EMBL" id="SEKV01000360">
    <property type="protein sequence ID" value="TFY58440.1"/>
    <property type="molecule type" value="Genomic_DNA"/>
</dbReference>
<gene>
    <name evidence="2" type="ORF">EVJ58_g6415</name>
</gene>
<dbReference type="Gene3D" id="2.30.60.10">
    <property type="entry name" value="Cyanovirin-N"/>
    <property type="match status" value="2"/>
</dbReference>
<proteinExistence type="predicted"/>
<dbReference type="SUPFAM" id="SSF51322">
    <property type="entry name" value="Cyanovirin-N"/>
    <property type="match status" value="2"/>
</dbReference>
<comment type="caution">
    <text evidence="2">The sequence shown here is derived from an EMBL/GenBank/DDBJ whole genome shotgun (WGS) entry which is preliminary data.</text>
</comment>
<dbReference type="InterPro" id="IPR036673">
    <property type="entry name" value="Cyanovirin-N_sf"/>
</dbReference>
<organism evidence="2 3">
    <name type="scientific">Rhodofomes roseus</name>
    <dbReference type="NCBI Taxonomy" id="34475"/>
    <lineage>
        <taxon>Eukaryota</taxon>
        <taxon>Fungi</taxon>
        <taxon>Dikarya</taxon>
        <taxon>Basidiomycota</taxon>
        <taxon>Agaricomycotina</taxon>
        <taxon>Agaricomycetes</taxon>
        <taxon>Polyporales</taxon>
        <taxon>Rhodofomes</taxon>
    </lineage>
</organism>
<evidence type="ECO:0000313" key="2">
    <source>
        <dbReference type="EMBL" id="TFY58440.1"/>
    </source>
</evidence>
<dbReference type="SMART" id="SM01111">
    <property type="entry name" value="CVNH"/>
    <property type="match status" value="2"/>
</dbReference>
<evidence type="ECO:0000313" key="3">
    <source>
        <dbReference type="Proteomes" id="UP000298390"/>
    </source>
</evidence>